<keyword evidence="5" id="KW-0539">Nucleus</keyword>
<dbReference type="PRINTS" id="PR00367">
    <property type="entry name" value="ETHRSPELEMNT"/>
</dbReference>
<dbReference type="SUPFAM" id="SSF54171">
    <property type="entry name" value="DNA-binding domain"/>
    <property type="match status" value="1"/>
</dbReference>
<evidence type="ECO:0000256" key="6">
    <source>
        <dbReference type="SAM" id="MobiDB-lite"/>
    </source>
</evidence>
<dbReference type="PANTHER" id="PTHR31194:SF62">
    <property type="entry name" value="ETHYLENE-RESPONSIVE TRANSCRIPTION FACTOR ERF118"/>
    <property type="match status" value="1"/>
</dbReference>
<dbReference type="InterPro" id="IPR016177">
    <property type="entry name" value="DNA-bd_dom_sf"/>
</dbReference>
<reference evidence="8 9" key="1">
    <citation type="journal article" date="2018" name="Mol. Plant">
        <title>The genome of Artemisia annua provides insight into the evolution of Asteraceae family and artemisinin biosynthesis.</title>
        <authorList>
            <person name="Shen Q."/>
            <person name="Zhang L."/>
            <person name="Liao Z."/>
            <person name="Wang S."/>
            <person name="Yan T."/>
            <person name="Shi P."/>
            <person name="Liu M."/>
            <person name="Fu X."/>
            <person name="Pan Q."/>
            <person name="Wang Y."/>
            <person name="Lv Z."/>
            <person name="Lu X."/>
            <person name="Zhang F."/>
            <person name="Jiang W."/>
            <person name="Ma Y."/>
            <person name="Chen M."/>
            <person name="Hao X."/>
            <person name="Li L."/>
            <person name="Tang Y."/>
            <person name="Lv G."/>
            <person name="Zhou Y."/>
            <person name="Sun X."/>
            <person name="Brodelius P.E."/>
            <person name="Rose J.K.C."/>
            <person name="Tang K."/>
        </authorList>
    </citation>
    <scope>NUCLEOTIDE SEQUENCE [LARGE SCALE GENOMIC DNA]</scope>
    <source>
        <strain evidence="9">cv. Huhao1</strain>
        <tissue evidence="8">Leaf</tissue>
    </source>
</reference>
<dbReference type="STRING" id="35608.A0A2U1PBY5"/>
<sequence length="347" mass="38738">MSYFPEQLDEKPEIVCNKKLKRRGKVAPAKQNNQMRTIRIIVRDPDMTDESSDDEANNKPKSKTIVREVKIPMVKLSDTYGSFQNSNNGAINLGKKRRVLTRTSSQPQATVNLDGVVKYRGVRQRKWGKWAAEIRNPFEGTRVWLGTFSTAEEASKAYENRKLEYDRMGASLKGCVKRNIQKKSKRKFVAVGSSDRQKQVISEESVGVIPHSSPSSVLETQSSLVSRIFENNEIKIESCSASNTALDEELLPDIGFMDPVDDGMTLGEIGKDLDFGSELGPLFLDSFGPLDGFGNADDFNLSGFDENLSSDLPDWDFGEDLGELNNEELAWVNNALKLDETLTGEQP</sequence>
<keyword evidence="3 8" id="KW-0238">DNA-binding</keyword>
<proteinExistence type="predicted"/>
<dbReference type="PROSITE" id="PS51032">
    <property type="entry name" value="AP2_ERF"/>
    <property type="match status" value="1"/>
</dbReference>
<evidence type="ECO:0000256" key="4">
    <source>
        <dbReference type="ARBA" id="ARBA00023163"/>
    </source>
</evidence>
<dbReference type="PANTHER" id="PTHR31194">
    <property type="entry name" value="SHN SHINE , DNA BINDING / TRANSCRIPTION FACTOR"/>
    <property type="match status" value="1"/>
</dbReference>
<dbReference type="AlphaFoldDB" id="A0A2U1PBY5"/>
<feature type="region of interest" description="Disordered" evidence="6">
    <location>
        <begin position="42"/>
        <end position="61"/>
    </location>
</feature>
<dbReference type="Gene3D" id="3.30.730.10">
    <property type="entry name" value="AP2/ERF domain"/>
    <property type="match status" value="1"/>
</dbReference>
<dbReference type="GO" id="GO:0003700">
    <property type="term" value="F:DNA-binding transcription factor activity"/>
    <property type="evidence" value="ECO:0007669"/>
    <property type="project" value="InterPro"/>
</dbReference>
<organism evidence="8 9">
    <name type="scientific">Artemisia annua</name>
    <name type="common">Sweet wormwood</name>
    <dbReference type="NCBI Taxonomy" id="35608"/>
    <lineage>
        <taxon>Eukaryota</taxon>
        <taxon>Viridiplantae</taxon>
        <taxon>Streptophyta</taxon>
        <taxon>Embryophyta</taxon>
        <taxon>Tracheophyta</taxon>
        <taxon>Spermatophyta</taxon>
        <taxon>Magnoliopsida</taxon>
        <taxon>eudicotyledons</taxon>
        <taxon>Gunneridae</taxon>
        <taxon>Pentapetalae</taxon>
        <taxon>asterids</taxon>
        <taxon>campanulids</taxon>
        <taxon>Asterales</taxon>
        <taxon>Asteraceae</taxon>
        <taxon>Asteroideae</taxon>
        <taxon>Anthemideae</taxon>
        <taxon>Artemisiinae</taxon>
        <taxon>Artemisia</taxon>
    </lineage>
</organism>
<dbReference type="SMART" id="SM00380">
    <property type="entry name" value="AP2"/>
    <property type="match status" value="1"/>
</dbReference>
<comment type="caution">
    <text evidence="8">The sequence shown here is derived from an EMBL/GenBank/DDBJ whole genome shotgun (WGS) entry which is preliminary data.</text>
</comment>
<comment type="subcellular location">
    <subcellularLocation>
        <location evidence="1">Nucleus</location>
    </subcellularLocation>
</comment>
<evidence type="ECO:0000256" key="1">
    <source>
        <dbReference type="ARBA" id="ARBA00004123"/>
    </source>
</evidence>
<accession>A0A2U1PBY5</accession>
<dbReference type="GO" id="GO:0003677">
    <property type="term" value="F:DNA binding"/>
    <property type="evidence" value="ECO:0007669"/>
    <property type="project" value="UniProtKB-KW"/>
</dbReference>
<dbReference type="InterPro" id="IPR001471">
    <property type="entry name" value="AP2/ERF_dom"/>
</dbReference>
<gene>
    <name evidence="8" type="ORF">CTI12_AA170470</name>
</gene>
<protein>
    <submittedName>
        <fullName evidence="8">DNA-binding domain-containing protein</fullName>
    </submittedName>
</protein>
<evidence type="ECO:0000256" key="2">
    <source>
        <dbReference type="ARBA" id="ARBA00023015"/>
    </source>
</evidence>
<feature type="domain" description="AP2/ERF" evidence="7">
    <location>
        <begin position="118"/>
        <end position="181"/>
    </location>
</feature>
<dbReference type="GO" id="GO:0005634">
    <property type="term" value="C:nucleus"/>
    <property type="evidence" value="ECO:0007669"/>
    <property type="project" value="UniProtKB-SubCell"/>
</dbReference>
<keyword evidence="9" id="KW-1185">Reference proteome</keyword>
<evidence type="ECO:0000259" key="7">
    <source>
        <dbReference type="PROSITE" id="PS51032"/>
    </source>
</evidence>
<keyword evidence="4" id="KW-0804">Transcription</keyword>
<dbReference type="OrthoDB" id="1917565at2759"/>
<dbReference type="EMBL" id="PKPP01001373">
    <property type="protein sequence ID" value="PWA83240.1"/>
    <property type="molecule type" value="Genomic_DNA"/>
</dbReference>
<evidence type="ECO:0000256" key="3">
    <source>
        <dbReference type="ARBA" id="ARBA00023125"/>
    </source>
</evidence>
<evidence type="ECO:0000313" key="8">
    <source>
        <dbReference type="EMBL" id="PWA83240.1"/>
    </source>
</evidence>
<dbReference type="InterPro" id="IPR036955">
    <property type="entry name" value="AP2/ERF_dom_sf"/>
</dbReference>
<dbReference type="Proteomes" id="UP000245207">
    <property type="component" value="Unassembled WGS sequence"/>
</dbReference>
<dbReference type="Pfam" id="PF00847">
    <property type="entry name" value="AP2"/>
    <property type="match status" value="1"/>
</dbReference>
<dbReference type="CDD" id="cd00018">
    <property type="entry name" value="AP2"/>
    <property type="match status" value="1"/>
</dbReference>
<evidence type="ECO:0000313" key="9">
    <source>
        <dbReference type="Proteomes" id="UP000245207"/>
    </source>
</evidence>
<name>A0A2U1PBY5_ARTAN</name>
<evidence type="ECO:0000256" key="5">
    <source>
        <dbReference type="ARBA" id="ARBA00023242"/>
    </source>
</evidence>
<keyword evidence="2" id="KW-0805">Transcription regulation</keyword>
<dbReference type="InterPro" id="IPR050913">
    <property type="entry name" value="AP2/ERF_ERF"/>
</dbReference>